<dbReference type="KEGG" id="vnx:VNE69_08196"/>
<reference evidence="1" key="1">
    <citation type="journal article" date="2024" name="BMC Genomics">
        <title>Functional annotation of a divergent genome using sequence and structure-based similarity.</title>
        <authorList>
            <person name="Svedberg D."/>
            <person name="Winiger R.R."/>
            <person name="Berg A."/>
            <person name="Sharma H."/>
            <person name="Tellgren-Roth C."/>
            <person name="Debrunner-Vossbrinck B.A."/>
            <person name="Vossbrinck C.R."/>
            <person name="Barandun J."/>
        </authorList>
    </citation>
    <scope>NUCLEOTIDE SEQUENCE</scope>
    <source>
        <strain evidence="1">Illinois isolate</strain>
    </source>
</reference>
<name>A0AAX4JEJ6_9MICR</name>
<dbReference type="Proteomes" id="UP001334084">
    <property type="component" value="Chromosome 8"/>
</dbReference>
<keyword evidence="2" id="KW-1185">Reference proteome</keyword>
<gene>
    <name evidence="1" type="ORF">VNE69_08196</name>
</gene>
<accession>A0AAX4JEJ6</accession>
<dbReference type="RefSeq" id="XP_065330589.1">
    <property type="nucleotide sequence ID" value="XM_065474517.1"/>
</dbReference>
<dbReference type="GeneID" id="90542272"/>
<organism evidence="1 2">
    <name type="scientific">Vairimorpha necatrix</name>
    <dbReference type="NCBI Taxonomy" id="6039"/>
    <lineage>
        <taxon>Eukaryota</taxon>
        <taxon>Fungi</taxon>
        <taxon>Fungi incertae sedis</taxon>
        <taxon>Microsporidia</taxon>
        <taxon>Nosematidae</taxon>
        <taxon>Vairimorpha</taxon>
    </lineage>
</organism>
<protein>
    <submittedName>
        <fullName evidence="1">Uncharacterized protein</fullName>
    </submittedName>
</protein>
<proteinExistence type="predicted"/>
<dbReference type="AlphaFoldDB" id="A0AAX4JEJ6"/>
<evidence type="ECO:0000313" key="2">
    <source>
        <dbReference type="Proteomes" id="UP001334084"/>
    </source>
</evidence>
<sequence length="235" mass="28191">MFLFFYSLLSNSYNFIGRSLNAIGPQNKSNGMIYKNAIFDREQSVLPFDIKYKNVTVKNYKLWYDDFDNTQIFECYEHFLFEPKKIIYNVIIWENILKSLDVVFDALTSHTDIIKIINLTKNMKKHVYVQNLRYYFKIFVIKFLTNQPAKIKLRPIGHLFEFLAYHSYDLIFDLSFYSLFEDANEMKKIQKLVNRFIDVRMKEFCPWHVIQLYSELMYSGKRKNPLDTSFVGSRG</sequence>
<evidence type="ECO:0000313" key="1">
    <source>
        <dbReference type="EMBL" id="WUR04444.1"/>
    </source>
</evidence>
<dbReference type="EMBL" id="CP142733">
    <property type="protein sequence ID" value="WUR04444.1"/>
    <property type="molecule type" value="Genomic_DNA"/>
</dbReference>